<accession>A0ABV2IZW6</accession>
<evidence type="ECO:0000313" key="1">
    <source>
        <dbReference type="EMBL" id="MET3613194.1"/>
    </source>
</evidence>
<reference evidence="1 2" key="1">
    <citation type="submission" date="2024-06" db="EMBL/GenBank/DDBJ databases">
        <title>Genomic Encyclopedia of Type Strains, Phase IV (KMG-IV): sequencing the most valuable type-strain genomes for metagenomic binning, comparative biology and taxonomic classification.</title>
        <authorList>
            <person name="Goeker M."/>
        </authorList>
    </citation>
    <scope>NUCLEOTIDE SEQUENCE [LARGE SCALE GENOMIC DNA]</scope>
    <source>
        <strain evidence="1 2">DSM 29780</strain>
    </source>
</reference>
<keyword evidence="2" id="KW-1185">Reference proteome</keyword>
<sequence>MFGSLKKVARALRIPTEQEREMAYLNGAKDRYDLEFRMRQIDRGEFRRGQF</sequence>
<protein>
    <recommendedName>
        <fullName evidence="3">DUF3563 domain-containing protein</fullName>
    </recommendedName>
</protein>
<organism evidence="1 2">
    <name type="scientific">Rhizobium aquaticum</name>
    <dbReference type="NCBI Taxonomy" id="1549636"/>
    <lineage>
        <taxon>Bacteria</taxon>
        <taxon>Pseudomonadati</taxon>
        <taxon>Pseudomonadota</taxon>
        <taxon>Alphaproteobacteria</taxon>
        <taxon>Hyphomicrobiales</taxon>
        <taxon>Rhizobiaceae</taxon>
        <taxon>Rhizobium/Agrobacterium group</taxon>
        <taxon>Rhizobium</taxon>
    </lineage>
</organism>
<dbReference type="Proteomes" id="UP001549047">
    <property type="component" value="Unassembled WGS sequence"/>
</dbReference>
<comment type="caution">
    <text evidence="1">The sequence shown here is derived from an EMBL/GenBank/DDBJ whole genome shotgun (WGS) entry which is preliminary data.</text>
</comment>
<evidence type="ECO:0008006" key="3">
    <source>
        <dbReference type="Google" id="ProtNLM"/>
    </source>
</evidence>
<dbReference type="InterPro" id="IPR021946">
    <property type="entry name" value="DUF3563"/>
</dbReference>
<dbReference type="Pfam" id="PF12086">
    <property type="entry name" value="DUF3563"/>
    <property type="match status" value="1"/>
</dbReference>
<evidence type="ECO:0000313" key="2">
    <source>
        <dbReference type="Proteomes" id="UP001549047"/>
    </source>
</evidence>
<name>A0ABV2IZW6_9HYPH</name>
<dbReference type="RefSeq" id="WP_112626795.1">
    <property type="nucleotide sequence ID" value="NZ_JBEPMB010000001.1"/>
</dbReference>
<gene>
    <name evidence="1" type="ORF">ABID16_001499</name>
</gene>
<proteinExistence type="predicted"/>
<dbReference type="EMBL" id="JBEPMB010000001">
    <property type="protein sequence ID" value="MET3613194.1"/>
    <property type="molecule type" value="Genomic_DNA"/>
</dbReference>